<evidence type="ECO:0000313" key="1">
    <source>
        <dbReference type="EMBL" id="GBP69308.1"/>
    </source>
</evidence>
<dbReference type="Proteomes" id="UP000299102">
    <property type="component" value="Unassembled WGS sequence"/>
</dbReference>
<comment type="caution">
    <text evidence="1">The sequence shown here is derived from an EMBL/GenBank/DDBJ whole genome shotgun (WGS) entry which is preliminary data.</text>
</comment>
<sequence>MGVIRNIEWPALRRDQLKMGGLPQAVFLEFDDSSITGSRPGISVCIELCATEFDALRGKGKIERRMLPLIWSWAVTVHKLQGTTLDRAVVDLSSNLFAIGQAYVALIRVRSLSGVAVKFERRLTIPSREQVRPRQTSIRSGVAIYYCEGKVLTKLRVDTVANSADVRKWKKRERISGEKEKLANICRGRARPRRSKFR</sequence>
<keyword evidence="1" id="KW-0547">Nucleotide-binding</keyword>
<dbReference type="OrthoDB" id="416437at2759"/>
<keyword evidence="1" id="KW-0067">ATP-binding</keyword>
<gene>
    <name evidence="1" type="primary">pif1</name>
    <name evidence="1" type="ORF">EVAR_57553_1</name>
</gene>
<dbReference type="GO" id="GO:0004386">
    <property type="term" value="F:helicase activity"/>
    <property type="evidence" value="ECO:0007669"/>
    <property type="project" value="UniProtKB-KW"/>
</dbReference>
<dbReference type="PANTHER" id="PTHR47642">
    <property type="entry name" value="ATP-DEPENDENT DNA HELICASE"/>
    <property type="match status" value="1"/>
</dbReference>
<proteinExistence type="predicted"/>
<organism evidence="1 2">
    <name type="scientific">Eumeta variegata</name>
    <name type="common">Bagworm moth</name>
    <name type="synonym">Eumeta japonica</name>
    <dbReference type="NCBI Taxonomy" id="151549"/>
    <lineage>
        <taxon>Eukaryota</taxon>
        <taxon>Metazoa</taxon>
        <taxon>Ecdysozoa</taxon>
        <taxon>Arthropoda</taxon>
        <taxon>Hexapoda</taxon>
        <taxon>Insecta</taxon>
        <taxon>Pterygota</taxon>
        <taxon>Neoptera</taxon>
        <taxon>Endopterygota</taxon>
        <taxon>Lepidoptera</taxon>
        <taxon>Glossata</taxon>
        <taxon>Ditrysia</taxon>
        <taxon>Tineoidea</taxon>
        <taxon>Psychidae</taxon>
        <taxon>Oiketicinae</taxon>
        <taxon>Eumeta</taxon>
    </lineage>
</organism>
<evidence type="ECO:0000313" key="2">
    <source>
        <dbReference type="Proteomes" id="UP000299102"/>
    </source>
</evidence>
<dbReference type="STRING" id="151549.A0A4C1Y0C2"/>
<keyword evidence="1" id="KW-0378">Hydrolase</keyword>
<reference evidence="1 2" key="1">
    <citation type="journal article" date="2019" name="Commun. Biol.">
        <title>The bagworm genome reveals a unique fibroin gene that provides high tensile strength.</title>
        <authorList>
            <person name="Kono N."/>
            <person name="Nakamura H."/>
            <person name="Ohtoshi R."/>
            <person name="Tomita M."/>
            <person name="Numata K."/>
            <person name="Arakawa K."/>
        </authorList>
    </citation>
    <scope>NUCLEOTIDE SEQUENCE [LARGE SCALE GENOMIC DNA]</scope>
</reference>
<name>A0A4C1Y0C2_EUMVA</name>
<keyword evidence="2" id="KW-1185">Reference proteome</keyword>
<protein>
    <submittedName>
        <fullName evidence="1">ATP-dependent DNA helicase PIF1</fullName>
    </submittedName>
</protein>
<dbReference type="EMBL" id="BGZK01001036">
    <property type="protein sequence ID" value="GBP69308.1"/>
    <property type="molecule type" value="Genomic_DNA"/>
</dbReference>
<dbReference type="PANTHER" id="PTHR47642:SF5">
    <property type="entry name" value="ATP-DEPENDENT DNA HELICASE"/>
    <property type="match status" value="1"/>
</dbReference>
<dbReference type="InterPro" id="IPR027417">
    <property type="entry name" value="P-loop_NTPase"/>
</dbReference>
<dbReference type="AlphaFoldDB" id="A0A4C1Y0C2"/>
<dbReference type="SUPFAM" id="SSF52540">
    <property type="entry name" value="P-loop containing nucleoside triphosphate hydrolases"/>
    <property type="match status" value="1"/>
</dbReference>
<dbReference type="CDD" id="cd18809">
    <property type="entry name" value="SF1_C_RecD"/>
    <property type="match status" value="1"/>
</dbReference>
<keyword evidence="1" id="KW-0347">Helicase</keyword>
<accession>A0A4C1Y0C2</accession>
<dbReference type="InterPro" id="IPR051055">
    <property type="entry name" value="PIF1_helicase"/>
</dbReference>